<evidence type="ECO:0000313" key="1">
    <source>
        <dbReference type="EnsemblFungi" id="FOXG_15182P0"/>
    </source>
</evidence>
<evidence type="ECO:0000313" key="2">
    <source>
        <dbReference type="Proteomes" id="UP000002489"/>
    </source>
</evidence>
<reference evidence="1" key="2">
    <citation type="submission" date="2025-08" db="UniProtKB">
        <authorList>
            <consortium name="EnsemblFungi"/>
        </authorList>
    </citation>
    <scope>IDENTIFICATION</scope>
    <source>
        <strain evidence="1">4287 / CBS 123668 / FGSC 9935 / NRRL 34936</strain>
    </source>
</reference>
<sequence>MTSLRQSHQMEELGISKAASKIRNWRKSGKLEIELADHYLAKI</sequence>
<name>A0A0D2YFU4_FUSOF</name>
<dbReference type="Proteomes" id="UP000002489">
    <property type="component" value="Unassembled WGS sequence"/>
</dbReference>
<reference evidence="2" key="1">
    <citation type="journal article" date="2012" name="Mol. Plant Microbe Interact.">
        <title>A highly conserved effector in Fusarium oxysporum is required for full virulence on Arabidopsis.</title>
        <authorList>
            <person name="Thatcher L.F."/>
            <person name="Gardiner D.M."/>
            <person name="Kazan K."/>
            <person name="Manners J."/>
        </authorList>
    </citation>
    <scope>NUCLEOTIDE SEQUENCE [LARGE SCALE GENOMIC DNA]</scope>
    <source>
        <strain evidence="2">Fo5176</strain>
    </source>
</reference>
<proteinExistence type="predicted"/>
<protein>
    <submittedName>
        <fullName evidence="1">Uncharacterized protein</fullName>
    </submittedName>
</protein>
<accession>A0A0D2YFU4</accession>
<organism evidence="1 2">
    <name type="scientific">Fusarium oxysporum (strain Fo5176)</name>
    <name type="common">Fusarium vascular wilt</name>
    <dbReference type="NCBI Taxonomy" id="660025"/>
    <lineage>
        <taxon>Eukaryota</taxon>
        <taxon>Fungi</taxon>
        <taxon>Dikarya</taxon>
        <taxon>Ascomycota</taxon>
        <taxon>Pezizomycotina</taxon>
        <taxon>Sordariomycetes</taxon>
        <taxon>Hypocreomycetidae</taxon>
        <taxon>Hypocreales</taxon>
        <taxon>Nectriaceae</taxon>
        <taxon>Fusarium</taxon>
        <taxon>Fusarium oxysporum species complex</taxon>
    </lineage>
</organism>
<dbReference type="AlphaFoldDB" id="A0A0D2YFU4"/>
<dbReference type="EnsemblFungi" id="FOXG_15182T0">
    <property type="protein sequence ID" value="FOXG_15182P0"/>
    <property type="gene ID" value="FOXG_15182"/>
</dbReference>